<dbReference type="InterPro" id="IPR046956">
    <property type="entry name" value="RLP23-like"/>
</dbReference>
<dbReference type="SUPFAM" id="SSF52058">
    <property type="entry name" value="L domain-like"/>
    <property type="match status" value="3"/>
</dbReference>
<gene>
    <name evidence="10" type="ORF">CDL12_16944</name>
</gene>
<dbReference type="GO" id="GO:0004674">
    <property type="term" value="F:protein serine/threonine kinase activity"/>
    <property type="evidence" value="ECO:0007669"/>
    <property type="project" value="UniProtKB-KW"/>
</dbReference>
<comment type="subcellular location">
    <subcellularLocation>
        <location evidence="1">Membrane</location>
        <topology evidence="1">Single-pass type I membrane protein</topology>
    </subcellularLocation>
</comment>
<sequence length="752" mass="84561">MKFIQLPPLLLVLSEMHSGASKIRCLQSERQGLLKSKDELIDAYDDDDDDIYAPLKGMISTSLLELQHLQYLDLSNLFKFSTLALIYCFSNFSNTGFTTIYFGGNRMPGPLPNVFASMTSLARLPLNAIGLEGAIPNYFGNMSSLIYLHLSENSLTRDLFELTMNLSRPVQGKLQYLNLGNNGISGSFSNMSRFSSPWGLFLSENQLNRSTSEGYLKLPHLTELDLSSNELIESLFLGNNKLNGTLPESYGRLSKLRAFLIGSHFFKGIITEDFISDLSQLSYLHLSLNLSIIVKFNPHWVPPFQLTYLRLGHCILGPHFSLWLKTQRQLWFVDISSAGISNNLPTWFVGNLASDLVYLDVSDNHITGVFPDSSFSTIGPSLSIDISRNHISGSITVLCHVREWNLIDLSNNHFFGHIPDCFSHFERLRYLNLANNNFSGKIPLSFSSLSALSLLHLCNNSFSGELPISMANLTDSIMIDILNLSSNKIYGVIPNCIRKYLSMTKKKIENILVIANYTTLPENMLHILGMPEVIDYTASYGYPLDEIYQLQSAYFMWKGKEVKYVSNLCLVQIIDLSNNNLVGQIPSNITKLVDLDGLNFSTNNLSGPIPRNIGNLKSLDFPDFSRNHLFDTIPAGLGKLTLRVLNFSYINLSSKIPPIPQLQTYELAYIGNLDLRERPLNKFIPGDESSHQDPNSGNNAMNNEEFEEDKFVNGEFYIAFGVGFLVGFWEIFGTILLNKATRHAFFMVLKKC</sequence>
<dbReference type="GO" id="GO:0016020">
    <property type="term" value="C:membrane"/>
    <property type="evidence" value="ECO:0007669"/>
    <property type="project" value="UniProtKB-SubCell"/>
</dbReference>
<dbReference type="STRING" id="429701.A0A2G9GYV3"/>
<keyword evidence="8" id="KW-0325">Glycoprotein</keyword>
<evidence type="ECO:0000256" key="6">
    <source>
        <dbReference type="ARBA" id="ARBA00022989"/>
    </source>
</evidence>
<evidence type="ECO:0000256" key="4">
    <source>
        <dbReference type="ARBA" id="ARBA00022729"/>
    </source>
</evidence>
<proteinExistence type="predicted"/>
<evidence type="ECO:0000256" key="1">
    <source>
        <dbReference type="ARBA" id="ARBA00004479"/>
    </source>
</evidence>
<evidence type="ECO:0000256" key="9">
    <source>
        <dbReference type="SAM" id="Phobius"/>
    </source>
</evidence>
<feature type="transmembrane region" description="Helical" evidence="9">
    <location>
        <begin position="716"/>
        <end position="737"/>
    </location>
</feature>
<keyword evidence="2" id="KW-0433">Leucine-rich repeat</keyword>
<keyword evidence="11" id="KW-1185">Reference proteome</keyword>
<evidence type="ECO:0000256" key="8">
    <source>
        <dbReference type="ARBA" id="ARBA00023180"/>
    </source>
</evidence>
<keyword evidence="3 9" id="KW-0812">Transmembrane</keyword>
<dbReference type="EC" id="2.7.11.1" evidence="10"/>
<dbReference type="InterPro" id="IPR001611">
    <property type="entry name" value="Leu-rich_rpt"/>
</dbReference>
<evidence type="ECO:0000256" key="7">
    <source>
        <dbReference type="ARBA" id="ARBA00023136"/>
    </source>
</evidence>
<dbReference type="FunFam" id="3.80.10.10:FF:000041">
    <property type="entry name" value="LRR receptor-like serine/threonine-protein kinase ERECTA"/>
    <property type="match status" value="2"/>
</dbReference>
<evidence type="ECO:0000313" key="11">
    <source>
        <dbReference type="Proteomes" id="UP000231279"/>
    </source>
</evidence>
<dbReference type="InterPro" id="IPR032675">
    <property type="entry name" value="LRR_dom_sf"/>
</dbReference>
<protein>
    <submittedName>
        <fullName evidence="10">Non-specific serine/threonine protein kinase</fullName>
        <ecNumber evidence="10">2.7.11.1</ecNumber>
    </submittedName>
</protein>
<keyword evidence="10" id="KW-0808">Transferase</keyword>
<dbReference type="OrthoDB" id="8731593at2759"/>
<reference evidence="11" key="1">
    <citation type="journal article" date="2018" name="Gigascience">
        <title>Genome assembly of the Pink Ipe (Handroanthus impetiginosus, Bignoniaceae), a highly valued, ecologically keystone Neotropical timber forest tree.</title>
        <authorList>
            <person name="Silva-Junior O.B."/>
            <person name="Grattapaglia D."/>
            <person name="Novaes E."/>
            <person name="Collevatti R.G."/>
        </authorList>
    </citation>
    <scope>NUCLEOTIDE SEQUENCE [LARGE SCALE GENOMIC DNA]</scope>
    <source>
        <strain evidence="11">cv. UFG-1</strain>
    </source>
</reference>
<dbReference type="Proteomes" id="UP000231279">
    <property type="component" value="Unassembled WGS sequence"/>
</dbReference>
<name>A0A2G9GYV3_9LAMI</name>
<keyword evidence="10" id="KW-0418">Kinase</keyword>
<evidence type="ECO:0000256" key="2">
    <source>
        <dbReference type="ARBA" id="ARBA00022614"/>
    </source>
</evidence>
<comment type="caution">
    <text evidence="10">The sequence shown here is derived from an EMBL/GenBank/DDBJ whole genome shotgun (WGS) entry which is preliminary data.</text>
</comment>
<dbReference type="AlphaFoldDB" id="A0A2G9GYV3"/>
<evidence type="ECO:0000256" key="3">
    <source>
        <dbReference type="ARBA" id="ARBA00022692"/>
    </source>
</evidence>
<evidence type="ECO:0000256" key="5">
    <source>
        <dbReference type="ARBA" id="ARBA00022737"/>
    </source>
</evidence>
<keyword evidence="6 9" id="KW-1133">Transmembrane helix</keyword>
<keyword evidence="5" id="KW-0677">Repeat</keyword>
<dbReference type="Pfam" id="PF00560">
    <property type="entry name" value="LRR_1"/>
    <property type="match status" value="4"/>
</dbReference>
<dbReference type="PANTHER" id="PTHR48063">
    <property type="entry name" value="LRR RECEPTOR-LIKE KINASE"/>
    <property type="match status" value="1"/>
</dbReference>
<organism evidence="10 11">
    <name type="scientific">Handroanthus impetiginosus</name>
    <dbReference type="NCBI Taxonomy" id="429701"/>
    <lineage>
        <taxon>Eukaryota</taxon>
        <taxon>Viridiplantae</taxon>
        <taxon>Streptophyta</taxon>
        <taxon>Embryophyta</taxon>
        <taxon>Tracheophyta</taxon>
        <taxon>Spermatophyta</taxon>
        <taxon>Magnoliopsida</taxon>
        <taxon>eudicotyledons</taxon>
        <taxon>Gunneridae</taxon>
        <taxon>Pentapetalae</taxon>
        <taxon>asterids</taxon>
        <taxon>lamiids</taxon>
        <taxon>Lamiales</taxon>
        <taxon>Bignoniaceae</taxon>
        <taxon>Crescentiina</taxon>
        <taxon>Tabebuia alliance</taxon>
        <taxon>Handroanthus</taxon>
    </lineage>
</organism>
<dbReference type="Gene3D" id="3.80.10.10">
    <property type="entry name" value="Ribonuclease Inhibitor"/>
    <property type="match status" value="3"/>
</dbReference>
<dbReference type="PANTHER" id="PTHR48063:SF98">
    <property type="entry name" value="LRR RECEPTOR-LIKE SERINE_THREONINE-PROTEIN KINASE FLS2"/>
    <property type="match status" value="1"/>
</dbReference>
<accession>A0A2G9GYV3</accession>
<keyword evidence="4" id="KW-0732">Signal</keyword>
<keyword evidence="7 9" id="KW-0472">Membrane</keyword>
<dbReference type="EMBL" id="NKXS01003216">
    <property type="protein sequence ID" value="PIN10466.1"/>
    <property type="molecule type" value="Genomic_DNA"/>
</dbReference>
<evidence type="ECO:0000313" key="10">
    <source>
        <dbReference type="EMBL" id="PIN10466.1"/>
    </source>
</evidence>
<keyword evidence="10" id="KW-0723">Serine/threonine-protein kinase</keyword>